<dbReference type="EMBL" id="HACG01009194">
    <property type="protein sequence ID" value="CEK56059.1"/>
    <property type="molecule type" value="Transcribed_RNA"/>
</dbReference>
<feature type="non-terminal residue" evidence="1">
    <location>
        <position position="1"/>
    </location>
</feature>
<name>A0A0B6YIT8_9EUPU</name>
<gene>
    <name evidence="1" type="primary">ORF26684</name>
</gene>
<dbReference type="AlphaFoldDB" id="A0A0B6YIT8"/>
<sequence length="75" mass="8515">STKQYFEGRDVETSYMDYISNKSSNYTTSFNCLINPNHAPSYAEFGDEHFLKYSFLSRGIPLGIQSLCMTVSVVI</sequence>
<feature type="non-terminal residue" evidence="1">
    <location>
        <position position="75"/>
    </location>
</feature>
<proteinExistence type="predicted"/>
<reference evidence="1" key="1">
    <citation type="submission" date="2014-12" db="EMBL/GenBank/DDBJ databases">
        <title>Insight into the proteome of Arion vulgaris.</title>
        <authorList>
            <person name="Aradska J."/>
            <person name="Bulat T."/>
            <person name="Smidak R."/>
            <person name="Sarate P."/>
            <person name="Gangsoo J."/>
            <person name="Sialana F."/>
            <person name="Bilban M."/>
            <person name="Lubec G."/>
        </authorList>
    </citation>
    <scope>NUCLEOTIDE SEQUENCE</scope>
    <source>
        <tissue evidence="1">Skin</tissue>
    </source>
</reference>
<protein>
    <submittedName>
        <fullName evidence="1">Uncharacterized protein</fullName>
    </submittedName>
</protein>
<evidence type="ECO:0000313" key="1">
    <source>
        <dbReference type="EMBL" id="CEK56059.1"/>
    </source>
</evidence>
<accession>A0A0B6YIT8</accession>
<organism evidence="1">
    <name type="scientific">Arion vulgaris</name>
    <dbReference type="NCBI Taxonomy" id="1028688"/>
    <lineage>
        <taxon>Eukaryota</taxon>
        <taxon>Metazoa</taxon>
        <taxon>Spiralia</taxon>
        <taxon>Lophotrochozoa</taxon>
        <taxon>Mollusca</taxon>
        <taxon>Gastropoda</taxon>
        <taxon>Heterobranchia</taxon>
        <taxon>Euthyneura</taxon>
        <taxon>Panpulmonata</taxon>
        <taxon>Eupulmonata</taxon>
        <taxon>Stylommatophora</taxon>
        <taxon>Helicina</taxon>
        <taxon>Arionoidea</taxon>
        <taxon>Arionidae</taxon>
        <taxon>Arion</taxon>
    </lineage>
</organism>